<dbReference type="InterPro" id="IPR027417">
    <property type="entry name" value="P-loop_NTPase"/>
</dbReference>
<gene>
    <name evidence="6" type="ORF">R9X50_00465900</name>
</gene>
<evidence type="ECO:0000259" key="5">
    <source>
        <dbReference type="Pfam" id="PF13087"/>
    </source>
</evidence>
<protein>
    <submittedName>
        <fullName evidence="6">P-loop containing nucleoside triphosphate hydrolase protein</fullName>
    </submittedName>
</protein>
<dbReference type="EMBL" id="CP138585">
    <property type="protein sequence ID" value="WPH01805.1"/>
    <property type="molecule type" value="Genomic_DNA"/>
</dbReference>
<organism evidence="6 7">
    <name type="scientific">Acrodontium crateriforme</name>
    <dbReference type="NCBI Taxonomy" id="150365"/>
    <lineage>
        <taxon>Eukaryota</taxon>
        <taxon>Fungi</taxon>
        <taxon>Dikarya</taxon>
        <taxon>Ascomycota</taxon>
        <taxon>Pezizomycotina</taxon>
        <taxon>Dothideomycetes</taxon>
        <taxon>Dothideomycetidae</taxon>
        <taxon>Mycosphaerellales</taxon>
        <taxon>Teratosphaeriaceae</taxon>
        <taxon>Acrodontium</taxon>
    </lineage>
</organism>
<keyword evidence="3" id="KW-0347">Helicase</keyword>
<dbReference type="SUPFAM" id="SSF52540">
    <property type="entry name" value="P-loop containing nucleoside triphosphate hydrolases"/>
    <property type="match status" value="1"/>
</dbReference>
<dbReference type="AlphaFoldDB" id="A0AAQ3M6L3"/>
<dbReference type="PANTHER" id="PTHR43788:SF8">
    <property type="entry name" value="DNA-BINDING PROTEIN SMUBP-2"/>
    <property type="match status" value="1"/>
</dbReference>
<dbReference type="GO" id="GO:0016787">
    <property type="term" value="F:hydrolase activity"/>
    <property type="evidence" value="ECO:0007669"/>
    <property type="project" value="UniProtKB-KW"/>
</dbReference>
<evidence type="ECO:0000313" key="7">
    <source>
        <dbReference type="Proteomes" id="UP001303373"/>
    </source>
</evidence>
<keyword evidence="4" id="KW-0067">ATP-binding</keyword>
<sequence>MAKSFFDAMWRDSELSEKAQLEVQHRMKAAHSDLVSQVFYNGTLKNHPSLAIQTPLDVTLNHALRQGLGKHWAGHLRIAVAVSGANVFSQTYGVSKSSVNYAEANLLVDHIAWLVDNEGKRTIPEGGRKITYDDILVISPYTGQVAYINQLIWHMKLFNETSRPKVLTSNTVQGDEAPIVLLSMVRNTPNKPLKLGFVGQKKQLCVNFSRVKNYQITFGNWLPWAMADCNENSKKIFNKVNDFRKIVNHHRLKKDIVSAAHLEAMHRNMASTELRDIDGFAFQLAHPKSNRQYSRVDKRGRAAEITWVSGSTAPSQPVVPIRSANNVFFARAKKPRTAGPEPTDENMED</sequence>
<dbReference type="Proteomes" id="UP001303373">
    <property type="component" value="Chromosome 6"/>
</dbReference>
<proteinExistence type="predicted"/>
<dbReference type="GO" id="GO:0043139">
    <property type="term" value="F:5'-3' DNA helicase activity"/>
    <property type="evidence" value="ECO:0007669"/>
    <property type="project" value="TreeGrafter"/>
</dbReference>
<keyword evidence="2 6" id="KW-0378">Hydrolase</keyword>
<accession>A0AAQ3M6L3</accession>
<name>A0AAQ3M6L3_9PEZI</name>
<feature type="domain" description="DNA2/NAM7 helicase-like C-terminal" evidence="5">
    <location>
        <begin position="2"/>
        <end position="220"/>
    </location>
</feature>
<dbReference type="Pfam" id="PF13087">
    <property type="entry name" value="AAA_12"/>
    <property type="match status" value="1"/>
</dbReference>
<dbReference type="InterPro" id="IPR047187">
    <property type="entry name" value="SF1_C_Upf1"/>
</dbReference>
<dbReference type="InterPro" id="IPR050534">
    <property type="entry name" value="Coronavir_polyprotein_1ab"/>
</dbReference>
<reference evidence="6 7" key="1">
    <citation type="submission" date="2023-11" db="EMBL/GenBank/DDBJ databases">
        <title>An acidophilic fungus is an integral part of prey digestion in a carnivorous sundew plant.</title>
        <authorList>
            <person name="Tsai I.J."/>
        </authorList>
    </citation>
    <scope>NUCLEOTIDE SEQUENCE [LARGE SCALE GENOMIC DNA]</scope>
    <source>
        <strain evidence="6">169a</strain>
    </source>
</reference>
<evidence type="ECO:0000256" key="2">
    <source>
        <dbReference type="ARBA" id="ARBA00022801"/>
    </source>
</evidence>
<dbReference type="InterPro" id="IPR041679">
    <property type="entry name" value="DNA2/NAM7-like_C"/>
</dbReference>
<evidence type="ECO:0000256" key="4">
    <source>
        <dbReference type="ARBA" id="ARBA00022840"/>
    </source>
</evidence>
<keyword evidence="1" id="KW-0547">Nucleotide-binding</keyword>
<evidence type="ECO:0000313" key="6">
    <source>
        <dbReference type="EMBL" id="WPH01805.1"/>
    </source>
</evidence>
<evidence type="ECO:0000256" key="1">
    <source>
        <dbReference type="ARBA" id="ARBA00022741"/>
    </source>
</evidence>
<dbReference type="CDD" id="cd18808">
    <property type="entry name" value="SF1_C_Upf1"/>
    <property type="match status" value="1"/>
</dbReference>
<dbReference type="GO" id="GO:0005524">
    <property type="term" value="F:ATP binding"/>
    <property type="evidence" value="ECO:0007669"/>
    <property type="project" value="UniProtKB-KW"/>
</dbReference>
<evidence type="ECO:0000256" key="3">
    <source>
        <dbReference type="ARBA" id="ARBA00022806"/>
    </source>
</evidence>
<keyword evidence="7" id="KW-1185">Reference proteome</keyword>
<dbReference type="Gene3D" id="3.40.50.300">
    <property type="entry name" value="P-loop containing nucleotide triphosphate hydrolases"/>
    <property type="match status" value="1"/>
</dbReference>
<dbReference type="PANTHER" id="PTHR43788">
    <property type="entry name" value="DNA2/NAM7 HELICASE FAMILY MEMBER"/>
    <property type="match status" value="1"/>
</dbReference>